<dbReference type="GO" id="GO:0003746">
    <property type="term" value="F:translation elongation factor activity"/>
    <property type="evidence" value="ECO:0007669"/>
    <property type="project" value="UniProtKB-KW"/>
</dbReference>
<keyword evidence="7" id="KW-0648">Protein biosynthesis</keyword>
<evidence type="ECO:0000256" key="4">
    <source>
        <dbReference type="ARBA" id="ARBA00022840"/>
    </source>
</evidence>
<proteinExistence type="predicted"/>
<dbReference type="Pfam" id="PF00152">
    <property type="entry name" value="tRNA-synt_2"/>
    <property type="match status" value="1"/>
</dbReference>
<name>A0A1H6FDM3_9GAMM</name>
<organism evidence="7 8">
    <name type="scientific">Candidatus Venteria ishoeyi</name>
    <dbReference type="NCBI Taxonomy" id="1899563"/>
    <lineage>
        <taxon>Bacteria</taxon>
        <taxon>Pseudomonadati</taxon>
        <taxon>Pseudomonadota</taxon>
        <taxon>Gammaproteobacteria</taxon>
        <taxon>Thiotrichales</taxon>
        <taxon>Thiotrichaceae</taxon>
        <taxon>Venteria</taxon>
    </lineage>
</organism>
<dbReference type="EMBL" id="FMSV02000540">
    <property type="protein sequence ID" value="SEH07753.1"/>
    <property type="molecule type" value="Genomic_DNA"/>
</dbReference>
<dbReference type="AlphaFoldDB" id="A0A1H6FDM3"/>
<dbReference type="GO" id="GO:0006430">
    <property type="term" value="P:lysyl-tRNA aminoacylation"/>
    <property type="evidence" value="ECO:0007669"/>
    <property type="project" value="InterPro"/>
</dbReference>
<dbReference type="NCBIfam" id="NF006828">
    <property type="entry name" value="PRK09350.1"/>
    <property type="match status" value="1"/>
</dbReference>
<evidence type="ECO:0000256" key="2">
    <source>
        <dbReference type="ARBA" id="ARBA00022598"/>
    </source>
</evidence>
<dbReference type="InterPro" id="IPR004525">
    <property type="entry name" value="EpmA"/>
</dbReference>
<sequence>MIMSDSDWQPGANRERLQARANLLSKIRDFFAQRDVLEVETPVLFRACVPDPAIEPLLTQYHGPQPGTLYLQSSPELAMKRLLSAGSGAIYQISRVFRDGEAGRLHNPEFSLLEWYRPGFDHWQLMQEVDALLQVTLNTPPATYLSYIDAFLHYAKLHPLDTPLQQLQQRAEQWLTPVQAQSLDRDDCLNLILSHAIEQYLGVQAPLFLYDYPASQASLARKLPDRPELAARFELYMQGVELANGFFELNNAKEQAQRFKEELAQRKQRGLLQPVQDERFLAALEAGLPDCAGVALGLDRLLMLQTGAQHIDEVLSFSIQRV</sequence>
<evidence type="ECO:0000256" key="5">
    <source>
        <dbReference type="ARBA" id="ARBA00052794"/>
    </source>
</evidence>
<keyword evidence="2 7" id="KW-0436">Ligase</keyword>
<dbReference type="GO" id="GO:0000049">
    <property type="term" value="F:tRNA binding"/>
    <property type="evidence" value="ECO:0007669"/>
    <property type="project" value="TreeGrafter"/>
</dbReference>
<keyword evidence="3" id="KW-0547">Nucleotide-binding</keyword>
<evidence type="ECO:0000259" key="6">
    <source>
        <dbReference type="PROSITE" id="PS50862"/>
    </source>
</evidence>
<dbReference type="SUPFAM" id="SSF55681">
    <property type="entry name" value="Class II aaRS and biotin synthetases"/>
    <property type="match status" value="1"/>
</dbReference>
<dbReference type="InterPro" id="IPR006195">
    <property type="entry name" value="aa-tRNA-synth_II"/>
</dbReference>
<keyword evidence="4" id="KW-0067">ATP-binding</keyword>
<dbReference type="PROSITE" id="PS50862">
    <property type="entry name" value="AA_TRNA_LIGASE_II"/>
    <property type="match status" value="1"/>
</dbReference>
<keyword evidence="8" id="KW-1185">Reference proteome</keyword>
<feature type="domain" description="Aminoacyl-transfer RNA synthetases class-II family profile" evidence="6">
    <location>
        <begin position="20"/>
        <end position="312"/>
    </location>
</feature>
<evidence type="ECO:0000256" key="3">
    <source>
        <dbReference type="ARBA" id="ARBA00022741"/>
    </source>
</evidence>
<dbReference type="InterPro" id="IPR004364">
    <property type="entry name" value="Aa-tRNA-synt_II"/>
</dbReference>
<dbReference type="PANTHER" id="PTHR42918">
    <property type="entry name" value="LYSYL-TRNA SYNTHETASE"/>
    <property type="match status" value="1"/>
</dbReference>
<dbReference type="GO" id="GO:0004824">
    <property type="term" value="F:lysine-tRNA ligase activity"/>
    <property type="evidence" value="ECO:0007669"/>
    <property type="project" value="InterPro"/>
</dbReference>
<gene>
    <name evidence="7" type="primary">epmA</name>
    <name evidence="7" type="ORF">MBHS_03638</name>
</gene>
<dbReference type="FunFam" id="3.30.930.10:FF:000017">
    <property type="entry name" value="Elongation factor P--(R)-beta-lysine ligase"/>
    <property type="match status" value="1"/>
</dbReference>
<dbReference type="NCBIfam" id="TIGR00462">
    <property type="entry name" value="genX"/>
    <property type="match status" value="1"/>
</dbReference>
<comment type="subunit">
    <text evidence="1">Homodimer.</text>
</comment>
<keyword evidence="7" id="KW-0251">Elongation factor</keyword>
<accession>A0A1H6FDM3</accession>
<dbReference type="Gene3D" id="3.30.930.10">
    <property type="entry name" value="Bira Bifunctional Protein, Domain 2"/>
    <property type="match status" value="1"/>
</dbReference>
<evidence type="ECO:0000313" key="8">
    <source>
        <dbReference type="Proteomes" id="UP000236724"/>
    </source>
</evidence>
<evidence type="ECO:0000313" key="7">
    <source>
        <dbReference type="EMBL" id="SEH07753.1"/>
    </source>
</evidence>
<dbReference type="InterPro" id="IPR018149">
    <property type="entry name" value="Lys-tRNA-synth_II_C"/>
</dbReference>
<dbReference type="PANTHER" id="PTHR42918:SF6">
    <property type="entry name" value="ELONGATION FACTOR P--(R)-BETA-LYSINE LIGASE"/>
    <property type="match status" value="1"/>
</dbReference>
<dbReference type="GO" id="GO:0005829">
    <property type="term" value="C:cytosol"/>
    <property type="evidence" value="ECO:0007669"/>
    <property type="project" value="TreeGrafter"/>
</dbReference>
<protein>
    <submittedName>
        <fullName evidence="7">Elongation factor P--(R)-beta-lysine ligase</fullName>
        <ecNumber evidence="7">6.3.1.-</ecNumber>
    </submittedName>
</protein>
<reference evidence="7 8" key="1">
    <citation type="submission" date="2016-10" db="EMBL/GenBank/DDBJ databases">
        <authorList>
            <person name="de Groot N.N."/>
        </authorList>
    </citation>
    <scope>NUCLEOTIDE SEQUENCE [LARGE SCALE GENOMIC DNA]</scope>
    <source>
        <strain evidence="7">MBHS1</strain>
    </source>
</reference>
<dbReference type="Proteomes" id="UP000236724">
    <property type="component" value="Unassembled WGS sequence"/>
</dbReference>
<dbReference type="InterPro" id="IPR045864">
    <property type="entry name" value="aa-tRNA-synth_II/BPL/LPL"/>
</dbReference>
<evidence type="ECO:0000256" key="1">
    <source>
        <dbReference type="ARBA" id="ARBA00011738"/>
    </source>
</evidence>
<dbReference type="OrthoDB" id="9802326at2"/>
<comment type="catalytic activity">
    <reaction evidence="5">
        <text>D-beta-lysine + L-lysyl-[protein] + ATP = N(6)-((3R)-3,6-diaminohexanoyl)-L-lysyl-[protein] + AMP + diphosphate + H(+)</text>
        <dbReference type="Rhea" id="RHEA:83435"/>
        <dbReference type="Rhea" id="RHEA-COMP:9752"/>
        <dbReference type="Rhea" id="RHEA-COMP:20131"/>
        <dbReference type="ChEBI" id="CHEBI:15378"/>
        <dbReference type="ChEBI" id="CHEBI:29969"/>
        <dbReference type="ChEBI" id="CHEBI:30616"/>
        <dbReference type="ChEBI" id="CHEBI:33019"/>
        <dbReference type="ChEBI" id="CHEBI:84138"/>
        <dbReference type="ChEBI" id="CHEBI:156053"/>
        <dbReference type="ChEBI" id="CHEBI:456215"/>
    </reaction>
    <physiologicalReaction direction="left-to-right" evidence="5">
        <dbReference type="Rhea" id="RHEA:83436"/>
    </physiologicalReaction>
</comment>
<dbReference type="PRINTS" id="PR00982">
    <property type="entry name" value="TRNASYNTHLYS"/>
</dbReference>
<dbReference type="GO" id="GO:0005524">
    <property type="term" value="F:ATP binding"/>
    <property type="evidence" value="ECO:0007669"/>
    <property type="project" value="UniProtKB-KW"/>
</dbReference>
<dbReference type="EC" id="6.3.1.-" evidence="7"/>